<reference evidence="2" key="1">
    <citation type="journal article" date="2008" name="Nat. Genet.">
        <title>The Pristionchus pacificus genome provides a unique perspective on nematode lifestyle and parasitism.</title>
        <authorList>
            <person name="Dieterich C."/>
            <person name="Clifton S.W."/>
            <person name="Schuster L.N."/>
            <person name="Chinwalla A."/>
            <person name="Delehaunty K."/>
            <person name="Dinkelacker I."/>
            <person name="Fulton L."/>
            <person name="Fulton R."/>
            <person name="Godfrey J."/>
            <person name="Minx P."/>
            <person name="Mitreva M."/>
            <person name="Roeseler W."/>
            <person name="Tian H."/>
            <person name="Witte H."/>
            <person name="Yang S.P."/>
            <person name="Wilson R.K."/>
            <person name="Sommer R.J."/>
        </authorList>
    </citation>
    <scope>NUCLEOTIDE SEQUENCE [LARGE SCALE GENOMIC DNA]</scope>
    <source>
        <strain evidence="2">PS312</strain>
    </source>
</reference>
<proteinExistence type="predicted"/>
<dbReference type="PANTHER" id="PTHR22941:SF26">
    <property type="entry name" value="SERPENTINE RECEPTOR, CLASS H"/>
    <property type="match status" value="1"/>
</dbReference>
<evidence type="ECO:0000313" key="2">
    <source>
        <dbReference type="Proteomes" id="UP000005239"/>
    </source>
</evidence>
<dbReference type="Proteomes" id="UP000005239">
    <property type="component" value="Unassembled WGS sequence"/>
</dbReference>
<evidence type="ECO:0000313" key="1">
    <source>
        <dbReference type="EnsemblMetazoa" id="PPA16405.1"/>
    </source>
</evidence>
<gene>
    <name evidence="1" type="primary">WBGene00105959</name>
</gene>
<dbReference type="Pfam" id="PF10318">
    <property type="entry name" value="7TM_GPCR_Srh"/>
    <property type="match status" value="1"/>
</dbReference>
<dbReference type="InterPro" id="IPR019422">
    <property type="entry name" value="7TM_GPCR_serpentine_rcpt_Srh"/>
</dbReference>
<dbReference type="PANTHER" id="PTHR22941">
    <property type="entry name" value="SERPENTINE RECEPTOR"/>
    <property type="match status" value="1"/>
</dbReference>
<organism evidence="1 2">
    <name type="scientific">Pristionchus pacificus</name>
    <name type="common">Parasitic nematode worm</name>
    <dbReference type="NCBI Taxonomy" id="54126"/>
    <lineage>
        <taxon>Eukaryota</taxon>
        <taxon>Metazoa</taxon>
        <taxon>Ecdysozoa</taxon>
        <taxon>Nematoda</taxon>
        <taxon>Chromadorea</taxon>
        <taxon>Rhabditida</taxon>
        <taxon>Rhabditina</taxon>
        <taxon>Diplogasteromorpha</taxon>
        <taxon>Diplogasteroidea</taxon>
        <taxon>Neodiplogasteridae</taxon>
        <taxon>Pristionchus</taxon>
    </lineage>
</organism>
<reference evidence="1" key="2">
    <citation type="submission" date="2022-06" db="UniProtKB">
        <authorList>
            <consortium name="EnsemblMetazoa"/>
        </authorList>
    </citation>
    <scope>IDENTIFICATION</scope>
    <source>
        <strain evidence="1">PS312</strain>
    </source>
</reference>
<sequence>MEIYLPLETQERVFLYIRIIFCFSSILHTIALTCLLKQTPPNQATVRNYLIYIQVLLVLSDFHMGILFEPIPLFPVLAGYCIGVACQLGVPVQVETGVTVLLIANVGVAVLLCVIFRHQSLLQDNHSLKMRKMVGRALHWVVLVGFSVPPILFRSSRPGGVRSVAARGIKHAPHFPRFCPEQAFLNEEGCKLLTLPGLQHPDLAWIRERGPWLVQMRSPALTTFFVAIVAVGIISKALNKFAIINLNGKKRCFGVKRFIESTKLLCSSVSLPALFCSCTCSTFSKSMQVFYIH</sequence>
<dbReference type="InterPro" id="IPR053220">
    <property type="entry name" value="Nematode_rcpt-like_serp_H"/>
</dbReference>
<protein>
    <submittedName>
        <fullName evidence="1">G protein-coupled receptor</fullName>
    </submittedName>
</protein>
<dbReference type="OrthoDB" id="5852718at2759"/>
<accession>A0A8R1YG11</accession>
<accession>A0A2A6CNH5</accession>
<keyword evidence="2" id="KW-1185">Reference proteome</keyword>
<dbReference type="EnsemblMetazoa" id="PPA16405.1">
    <property type="protein sequence ID" value="PPA16405.1"/>
    <property type="gene ID" value="WBGene00105959"/>
</dbReference>
<name>A0A2A6CNH5_PRIPA</name>
<dbReference type="AlphaFoldDB" id="A0A2A6CNH5"/>